<dbReference type="Pfam" id="PF00069">
    <property type="entry name" value="Pkinase"/>
    <property type="match status" value="1"/>
</dbReference>
<dbReference type="Gene3D" id="3.30.200.20">
    <property type="entry name" value="Phosphorylase Kinase, domain 1"/>
    <property type="match status" value="1"/>
</dbReference>
<feature type="compositionally biased region" description="Low complexity" evidence="1">
    <location>
        <begin position="51"/>
        <end position="82"/>
    </location>
</feature>
<dbReference type="EMBL" id="BSDZ01000004">
    <property type="protein sequence ID" value="GLI59987.1"/>
    <property type="molecule type" value="Genomic_DNA"/>
</dbReference>
<feature type="region of interest" description="Disordered" evidence="1">
    <location>
        <begin position="1"/>
        <end position="87"/>
    </location>
</feature>
<dbReference type="PANTHER" id="PTHR44329:SF214">
    <property type="entry name" value="PROTEIN KINASE DOMAIN-CONTAINING PROTEIN"/>
    <property type="match status" value="1"/>
</dbReference>
<feature type="compositionally biased region" description="Gly residues" evidence="1">
    <location>
        <begin position="1002"/>
        <end position="1015"/>
    </location>
</feature>
<organism evidence="3 4">
    <name type="scientific">Volvox africanus</name>
    <dbReference type="NCBI Taxonomy" id="51714"/>
    <lineage>
        <taxon>Eukaryota</taxon>
        <taxon>Viridiplantae</taxon>
        <taxon>Chlorophyta</taxon>
        <taxon>core chlorophytes</taxon>
        <taxon>Chlorophyceae</taxon>
        <taxon>CS clade</taxon>
        <taxon>Chlamydomonadales</taxon>
        <taxon>Volvocaceae</taxon>
        <taxon>Volvox</taxon>
    </lineage>
</organism>
<dbReference type="SUPFAM" id="SSF55781">
    <property type="entry name" value="GAF domain-like"/>
    <property type="match status" value="2"/>
</dbReference>
<dbReference type="InterPro" id="IPR008271">
    <property type="entry name" value="Ser/Thr_kinase_AS"/>
</dbReference>
<dbReference type="InterPro" id="IPR029016">
    <property type="entry name" value="GAF-like_dom_sf"/>
</dbReference>
<dbReference type="Gene3D" id="1.10.510.10">
    <property type="entry name" value="Transferase(Phosphotransferase) domain 1"/>
    <property type="match status" value="1"/>
</dbReference>
<protein>
    <recommendedName>
        <fullName evidence="2">Protein kinase domain-containing protein</fullName>
    </recommendedName>
</protein>
<name>A0ABQ5RQZ4_9CHLO</name>
<gene>
    <name evidence="3" type="ORF">VaNZ11_002046</name>
</gene>
<dbReference type="Proteomes" id="UP001165090">
    <property type="component" value="Unassembled WGS sequence"/>
</dbReference>
<dbReference type="PROSITE" id="PS50011">
    <property type="entry name" value="PROTEIN_KINASE_DOM"/>
    <property type="match status" value="1"/>
</dbReference>
<reference evidence="3 4" key="1">
    <citation type="journal article" date="2023" name="IScience">
        <title>Expanded male sex-determining region conserved during the evolution of homothallism in the green alga Volvox.</title>
        <authorList>
            <person name="Yamamoto K."/>
            <person name="Matsuzaki R."/>
            <person name="Mahakham W."/>
            <person name="Heman W."/>
            <person name="Sekimoto H."/>
            <person name="Kawachi M."/>
            <person name="Minakuchi Y."/>
            <person name="Toyoda A."/>
            <person name="Nozaki H."/>
        </authorList>
    </citation>
    <scope>NUCLEOTIDE SEQUENCE [LARGE SCALE GENOMIC DNA]</scope>
    <source>
        <strain evidence="3 4">NIES-4468</strain>
    </source>
</reference>
<evidence type="ECO:0000256" key="1">
    <source>
        <dbReference type="SAM" id="MobiDB-lite"/>
    </source>
</evidence>
<feature type="compositionally biased region" description="Gly residues" evidence="1">
    <location>
        <begin position="974"/>
        <end position="989"/>
    </location>
</feature>
<feature type="region of interest" description="Disordered" evidence="1">
    <location>
        <begin position="920"/>
        <end position="990"/>
    </location>
</feature>
<comment type="caution">
    <text evidence="3">The sequence shown here is derived from an EMBL/GenBank/DDBJ whole genome shotgun (WGS) entry which is preliminary data.</text>
</comment>
<accession>A0ABQ5RQZ4</accession>
<feature type="compositionally biased region" description="Low complexity" evidence="1">
    <location>
        <begin position="1038"/>
        <end position="1061"/>
    </location>
</feature>
<evidence type="ECO:0000259" key="2">
    <source>
        <dbReference type="PROSITE" id="PS50011"/>
    </source>
</evidence>
<keyword evidence="4" id="KW-1185">Reference proteome</keyword>
<dbReference type="PROSITE" id="PS00108">
    <property type="entry name" value="PROTEIN_KINASE_ST"/>
    <property type="match status" value="1"/>
</dbReference>
<sequence length="1076" mass="113612">MGCAASQPEADAVVKPPAQNGLNNNAPKAAAKEGIEQSPAQNGNGASHTQSPLYAAPSAKSPSAGQQQAAATPASAQNSQPAGSQAAVNQSLKSLSANEANAVQATLLKVSTLIQKFAEGRSERTTPVQAVRRALNLVTADCRAKYASVSVLSETQEHALLVTAVGVPDTVHEGNRLLKVPGSNSSAERILQKGTDFFYWQPSANEGPAPSDWSALASAAGLTYIAAVPIKVSDKVIGVLTVGFGDAAADEADYIMFPTYLQLIAASLSSMVKDNSIPKYMTLVKDLHETQDLDSLMHKVVQHLRTVLGHSSNHHVWYRIGLTAPNNTASTIFDDLTQVPPTLMQRTLSNPTGSSSFKLLKEVQAAGGVMRTVVAMKNTVMKIAVHNRQQVMIPDVQKVINQSGNVSADIFNTRLIKPPTSVLVFPLKVKQHIFGVIFCMSSVQSDFSDVSPKLREVCEVMSPHLLFMLTQPLANDYKTMQTASLNQTAGGSMMSEGGSMSGILTGAGGSIGRSDSLGVGLSGDSFMYTQSRSSTGALVTGLTEKLNQKRIRSSMDFHNNTTMTDLQISGLLGEGGFAKVFRGLWRGLVVGVKVVCDDGKNEKMVMKNAHEIAILSALSHPNIVQAYNCLTDVLVRDLLNVTVHRYNNPTVLNSPAYKYLLSMEDKTCHLEVIEYCDLGNLSNALKNNIFLIPNPVVAAAAGAGDGAAAAELAERARQQPMKVNMRTLLLTLIEIASACGYLHRMGVVHCDIKPANVLLKSSNIDFRGFTAKVSDFGLSRVEDDDTCASFPFNSCGTAAYVAPEALICNKKVNSSVDVYAFGILMWEMYTGQRPYGNMKQQQLVEEVVMRGLRPKFPGTAPAGYVVLAQSAWSGSPQARPSFDEILTHLNAMLQQVDDREMDSMVGGSFGSMGEKFEYMQQQQQQQQQQGGPGVMIPGNMDRRTSQVNRRGPGAPGTVPQIPSPMGPGASPRTTGGGMQGGGGGGGGLGTAAAPAGAALVNGQGGGSQVGQGPLVGGPSQTPGGVQSPMVMPAGSRAPPQQQQLPASQPQPMATTQQQPQPGAGGAVGSGQMYSSA</sequence>
<evidence type="ECO:0000313" key="4">
    <source>
        <dbReference type="Proteomes" id="UP001165090"/>
    </source>
</evidence>
<dbReference type="InterPro" id="IPR051681">
    <property type="entry name" value="Ser/Thr_Kinases-Pseudokinases"/>
</dbReference>
<proteinExistence type="predicted"/>
<feature type="region of interest" description="Disordered" evidence="1">
    <location>
        <begin position="1002"/>
        <end position="1076"/>
    </location>
</feature>
<feature type="compositionally biased region" description="Polar residues" evidence="1">
    <location>
        <begin position="38"/>
        <end position="50"/>
    </location>
</feature>
<feature type="compositionally biased region" description="Low complexity" evidence="1">
    <location>
        <begin position="920"/>
        <end position="929"/>
    </location>
</feature>
<dbReference type="InterPro" id="IPR000719">
    <property type="entry name" value="Prot_kinase_dom"/>
</dbReference>
<dbReference type="PANTHER" id="PTHR44329">
    <property type="entry name" value="SERINE/THREONINE-PROTEIN KINASE TNNI3K-RELATED"/>
    <property type="match status" value="1"/>
</dbReference>
<feature type="domain" description="Protein kinase" evidence="2">
    <location>
        <begin position="566"/>
        <end position="893"/>
    </location>
</feature>
<dbReference type="SUPFAM" id="SSF56112">
    <property type="entry name" value="Protein kinase-like (PK-like)"/>
    <property type="match status" value="1"/>
</dbReference>
<dbReference type="InterPro" id="IPR011009">
    <property type="entry name" value="Kinase-like_dom_sf"/>
</dbReference>
<dbReference type="SMART" id="SM00220">
    <property type="entry name" value="S_TKc"/>
    <property type="match status" value="1"/>
</dbReference>
<dbReference type="Gene3D" id="3.30.450.40">
    <property type="match status" value="2"/>
</dbReference>
<evidence type="ECO:0000313" key="3">
    <source>
        <dbReference type="EMBL" id="GLI59987.1"/>
    </source>
</evidence>